<sequence length="411" mass="46275">MHHLRRAELATITRLRGPRRRASSELPLALTARNAKIAVVHDWCPNFRGGERVLARICKLFPNAEVFTLFDFLPKDVKQQYFEDVAFHASAANRLPLVQRYYRSLFFLCPFLIEQFDVTGYDAVISSSAAFARGVLTRPDQPHLCYVHSPIRYAWDEQFSYLEQGHLGFGPKGLLFRYMLHKLRTWDTRTAHGPDLMLANSSYVRSRIGRIYGRQAEVVYPPVALDELEFVAGKDDYYVTASFLAPYKRTDLVIQAFNEMPDRRLVIVGEGQQSQSLRAMARSNIVFTGYLPRRDYVRTVAKAKAMVFGGCEDFGIALAEAQACGTPLIAFGRGGACDIVQPFGETEDPTGILFERQSMASLKAAVELFEENQPAITPQACRANAARFSEERFDLAILKALAATLAMHVSR</sequence>
<evidence type="ECO:0000259" key="1">
    <source>
        <dbReference type="Pfam" id="PF00534"/>
    </source>
</evidence>
<dbReference type="EMBL" id="JAGILA010000001">
    <property type="protein sequence ID" value="MBP2234656.1"/>
    <property type="molecule type" value="Genomic_DNA"/>
</dbReference>
<evidence type="ECO:0000259" key="2">
    <source>
        <dbReference type="Pfam" id="PF13439"/>
    </source>
</evidence>
<dbReference type="Proteomes" id="UP000730739">
    <property type="component" value="Unassembled WGS sequence"/>
</dbReference>
<keyword evidence="4" id="KW-1185">Reference proteome</keyword>
<dbReference type="Gene3D" id="3.40.50.2000">
    <property type="entry name" value="Glycogen Phosphorylase B"/>
    <property type="match status" value="2"/>
</dbReference>
<dbReference type="InterPro" id="IPR050194">
    <property type="entry name" value="Glycosyltransferase_grp1"/>
</dbReference>
<name>A0ABS4QWZ6_9HYPH</name>
<evidence type="ECO:0000313" key="3">
    <source>
        <dbReference type="EMBL" id="MBP2234656.1"/>
    </source>
</evidence>
<dbReference type="PANTHER" id="PTHR45947">
    <property type="entry name" value="SULFOQUINOVOSYL TRANSFERASE SQD2"/>
    <property type="match status" value="1"/>
</dbReference>
<protein>
    <submittedName>
        <fullName evidence="3">Glycosyltransferase involved in cell wall biosynthesis</fullName>
    </submittedName>
</protein>
<organism evidence="3 4">
    <name type="scientific">Sinorhizobium kostiense</name>
    <dbReference type="NCBI Taxonomy" id="76747"/>
    <lineage>
        <taxon>Bacteria</taxon>
        <taxon>Pseudomonadati</taxon>
        <taxon>Pseudomonadota</taxon>
        <taxon>Alphaproteobacteria</taxon>
        <taxon>Hyphomicrobiales</taxon>
        <taxon>Rhizobiaceae</taxon>
        <taxon>Sinorhizobium/Ensifer group</taxon>
        <taxon>Sinorhizobium</taxon>
    </lineage>
</organism>
<feature type="domain" description="Glycosyl transferase family 1" evidence="1">
    <location>
        <begin position="233"/>
        <end position="386"/>
    </location>
</feature>
<dbReference type="InterPro" id="IPR028098">
    <property type="entry name" value="Glyco_trans_4-like_N"/>
</dbReference>
<dbReference type="SUPFAM" id="SSF53756">
    <property type="entry name" value="UDP-Glycosyltransferase/glycogen phosphorylase"/>
    <property type="match status" value="1"/>
</dbReference>
<accession>A0ABS4QWZ6</accession>
<proteinExistence type="predicted"/>
<dbReference type="CDD" id="cd03804">
    <property type="entry name" value="GT4_WbaZ-like"/>
    <property type="match status" value="1"/>
</dbReference>
<comment type="caution">
    <text evidence="3">The sequence shown here is derived from an EMBL/GenBank/DDBJ whole genome shotgun (WGS) entry which is preliminary data.</text>
</comment>
<dbReference type="Pfam" id="PF00534">
    <property type="entry name" value="Glycos_transf_1"/>
    <property type="match status" value="1"/>
</dbReference>
<dbReference type="RefSeq" id="WP_209600870.1">
    <property type="nucleotide sequence ID" value="NZ_JAGILA010000001.1"/>
</dbReference>
<evidence type="ECO:0000313" key="4">
    <source>
        <dbReference type="Proteomes" id="UP000730739"/>
    </source>
</evidence>
<gene>
    <name evidence="3" type="ORF">J2Z31_001146</name>
</gene>
<dbReference type="InterPro" id="IPR001296">
    <property type="entry name" value="Glyco_trans_1"/>
</dbReference>
<dbReference type="PANTHER" id="PTHR45947:SF3">
    <property type="entry name" value="SULFOQUINOVOSYL TRANSFERASE SQD2"/>
    <property type="match status" value="1"/>
</dbReference>
<feature type="domain" description="Glycosyltransferase subfamily 4-like N-terminal" evidence="2">
    <location>
        <begin position="49"/>
        <end position="226"/>
    </location>
</feature>
<dbReference type="Pfam" id="PF13439">
    <property type="entry name" value="Glyco_transf_4"/>
    <property type="match status" value="1"/>
</dbReference>
<reference evidence="3 4" key="1">
    <citation type="submission" date="2021-03" db="EMBL/GenBank/DDBJ databases">
        <title>Genomic Encyclopedia of Type Strains, Phase IV (KMG-IV): sequencing the most valuable type-strain genomes for metagenomic binning, comparative biology and taxonomic classification.</title>
        <authorList>
            <person name="Goeker M."/>
        </authorList>
    </citation>
    <scope>NUCLEOTIDE SEQUENCE [LARGE SCALE GENOMIC DNA]</scope>
    <source>
        <strain evidence="3 4">DSM 13372</strain>
    </source>
</reference>